<sequence length="254" mass="27347">QPQGDGTWRYYYTGSLAEGTVEVVMPAGSVADIAGNLNQGTTCSFVYDITPPQVADVRVAGTAWSVPDYSIPVGSAAQLYPLGWSTIDQIEIFFDEDVIVNVNDLILSGTSLTYAFSNFSYDPVAYKATWTLGQPLDVDVLLIDLQDAVHDYAGNALDGDWLDEVSTYPSGDGSAGTGFQFTFKVLPGNATNNNIVDGGDYTNWADYYHTFQTLYHTGEFNADGYVDGGDYTIWADHYGETAGAMPAEDGPPAV</sequence>
<comment type="caution">
    <text evidence="1">The sequence shown here is derived from an EMBL/GenBank/DDBJ whole genome shotgun (WGS) entry which is preliminary data.</text>
</comment>
<reference evidence="1" key="1">
    <citation type="journal article" date="2014" name="Front. Microbiol.">
        <title>High frequency of phylogenetically diverse reductive dehalogenase-homologous genes in deep subseafloor sedimentary metagenomes.</title>
        <authorList>
            <person name="Kawai M."/>
            <person name="Futagami T."/>
            <person name="Toyoda A."/>
            <person name="Takaki Y."/>
            <person name="Nishi S."/>
            <person name="Hori S."/>
            <person name="Arai W."/>
            <person name="Tsubouchi T."/>
            <person name="Morono Y."/>
            <person name="Uchiyama I."/>
            <person name="Ito T."/>
            <person name="Fujiyama A."/>
            <person name="Inagaki F."/>
            <person name="Takami H."/>
        </authorList>
    </citation>
    <scope>NUCLEOTIDE SEQUENCE</scope>
    <source>
        <strain evidence="1">Expedition CK06-06</strain>
    </source>
</reference>
<protein>
    <submittedName>
        <fullName evidence="1">Uncharacterized protein</fullName>
    </submittedName>
</protein>
<dbReference type="EMBL" id="BARS01040107">
    <property type="protein sequence ID" value="GAG32088.1"/>
    <property type="molecule type" value="Genomic_DNA"/>
</dbReference>
<name>X0X612_9ZZZZ</name>
<organism evidence="1">
    <name type="scientific">marine sediment metagenome</name>
    <dbReference type="NCBI Taxonomy" id="412755"/>
    <lineage>
        <taxon>unclassified sequences</taxon>
        <taxon>metagenomes</taxon>
        <taxon>ecological metagenomes</taxon>
    </lineage>
</organism>
<gene>
    <name evidence="1" type="ORF">S01H1_61186</name>
</gene>
<proteinExistence type="predicted"/>
<feature type="non-terminal residue" evidence="1">
    <location>
        <position position="254"/>
    </location>
</feature>
<evidence type="ECO:0000313" key="1">
    <source>
        <dbReference type="EMBL" id="GAG32088.1"/>
    </source>
</evidence>
<feature type="non-terminal residue" evidence="1">
    <location>
        <position position="1"/>
    </location>
</feature>
<dbReference type="AlphaFoldDB" id="X0X612"/>
<accession>X0X612</accession>